<dbReference type="AlphaFoldDB" id="A0A5S9R9X8"/>
<dbReference type="GO" id="GO:0003700">
    <property type="term" value="F:DNA-binding transcription factor activity"/>
    <property type="evidence" value="ECO:0007669"/>
    <property type="project" value="InterPro"/>
</dbReference>
<dbReference type="Pfam" id="PF07702">
    <property type="entry name" value="UTRA"/>
    <property type="match status" value="1"/>
</dbReference>
<evidence type="ECO:0000313" key="7">
    <source>
        <dbReference type="Proteomes" id="UP000430146"/>
    </source>
</evidence>
<evidence type="ECO:0000313" key="6">
    <source>
        <dbReference type="EMBL" id="CAA0133216.1"/>
    </source>
</evidence>
<proteinExistence type="predicted"/>
<dbReference type="GO" id="GO:0045892">
    <property type="term" value="P:negative regulation of DNA-templated transcription"/>
    <property type="evidence" value="ECO:0007669"/>
    <property type="project" value="TreeGrafter"/>
</dbReference>
<dbReference type="InterPro" id="IPR000524">
    <property type="entry name" value="Tscrpt_reg_HTH_GntR"/>
</dbReference>
<protein>
    <submittedName>
        <fullName evidence="6">Putative fructoselysine utilization operon transcriptional repressor</fullName>
    </submittedName>
</protein>
<gene>
    <name evidence="6" type="primary">frlR_3</name>
    <name evidence="6" type="ORF">AELLOGFF_06097</name>
</gene>
<dbReference type="PANTHER" id="PTHR44846">
    <property type="entry name" value="MANNOSYL-D-GLYCERATE TRANSPORT/METABOLISM SYSTEM REPRESSOR MNGR-RELATED"/>
    <property type="match status" value="1"/>
</dbReference>
<dbReference type="SMART" id="SM00866">
    <property type="entry name" value="UTRA"/>
    <property type="match status" value="1"/>
</dbReference>
<dbReference type="InterPro" id="IPR011663">
    <property type="entry name" value="UTRA"/>
</dbReference>
<organism evidence="6 7">
    <name type="scientific">Mycolicibacterium vanbaalenii</name>
    <name type="common">Mycobacterium vanbaalenii</name>
    <dbReference type="NCBI Taxonomy" id="110539"/>
    <lineage>
        <taxon>Bacteria</taxon>
        <taxon>Bacillati</taxon>
        <taxon>Actinomycetota</taxon>
        <taxon>Actinomycetes</taxon>
        <taxon>Mycobacteriales</taxon>
        <taxon>Mycobacteriaceae</taxon>
        <taxon>Mycolicibacterium</taxon>
    </lineage>
</organism>
<feature type="domain" description="UbiC transcription regulator-associated" evidence="5">
    <location>
        <begin position="106"/>
        <end position="247"/>
    </location>
</feature>
<evidence type="ECO:0000259" key="4">
    <source>
        <dbReference type="SMART" id="SM00345"/>
    </source>
</evidence>
<evidence type="ECO:0000256" key="1">
    <source>
        <dbReference type="ARBA" id="ARBA00023015"/>
    </source>
</evidence>
<name>A0A5S9R9X8_MYCVN</name>
<keyword evidence="7" id="KW-1185">Reference proteome</keyword>
<dbReference type="SUPFAM" id="SSF64288">
    <property type="entry name" value="Chorismate lyase-like"/>
    <property type="match status" value="1"/>
</dbReference>
<dbReference type="InterPro" id="IPR036388">
    <property type="entry name" value="WH-like_DNA-bd_sf"/>
</dbReference>
<dbReference type="EMBL" id="CACSIP010000047">
    <property type="protein sequence ID" value="CAA0133216.1"/>
    <property type="molecule type" value="Genomic_DNA"/>
</dbReference>
<dbReference type="InterPro" id="IPR050679">
    <property type="entry name" value="Bact_HTH_transcr_reg"/>
</dbReference>
<dbReference type="InterPro" id="IPR036390">
    <property type="entry name" value="WH_DNA-bd_sf"/>
</dbReference>
<evidence type="ECO:0000256" key="2">
    <source>
        <dbReference type="ARBA" id="ARBA00023125"/>
    </source>
</evidence>
<accession>A0A5S9R9X8</accession>
<keyword evidence="1" id="KW-0805">Transcription regulation</keyword>
<dbReference type="GO" id="GO:0003677">
    <property type="term" value="F:DNA binding"/>
    <property type="evidence" value="ECO:0007669"/>
    <property type="project" value="UniProtKB-KW"/>
</dbReference>
<keyword evidence="3" id="KW-0804">Transcription</keyword>
<dbReference type="SUPFAM" id="SSF46785">
    <property type="entry name" value="Winged helix' DNA-binding domain"/>
    <property type="match status" value="1"/>
</dbReference>
<evidence type="ECO:0000259" key="5">
    <source>
        <dbReference type="SMART" id="SM00866"/>
    </source>
</evidence>
<dbReference type="PANTHER" id="PTHR44846:SF1">
    <property type="entry name" value="MANNOSYL-D-GLYCERATE TRANSPORT_METABOLISM SYSTEM REPRESSOR MNGR-RELATED"/>
    <property type="match status" value="1"/>
</dbReference>
<dbReference type="OrthoDB" id="8584262at2"/>
<dbReference type="Proteomes" id="UP000430146">
    <property type="component" value="Unassembled WGS sequence"/>
</dbReference>
<dbReference type="Pfam" id="PF00392">
    <property type="entry name" value="GntR"/>
    <property type="match status" value="1"/>
</dbReference>
<dbReference type="SMART" id="SM00345">
    <property type="entry name" value="HTH_GNTR"/>
    <property type="match status" value="1"/>
</dbReference>
<dbReference type="InterPro" id="IPR028978">
    <property type="entry name" value="Chorismate_lyase_/UTRA_dom_sf"/>
</dbReference>
<dbReference type="Gene3D" id="3.40.1410.10">
    <property type="entry name" value="Chorismate lyase-like"/>
    <property type="match status" value="1"/>
</dbReference>
<sequence length="256" mass="28596">MRPSLTRPVRPETLYQRNRQTPDRLNNSLRRTYDLLRSTLQNGHGDQFLVEGELIDALSASRNTVRAVLQQLAKDGLVTRSPKRGTRSAAAVKLRINQLSPVREFGGDASIRTELKTLEYRTLGGLRLVRERLRLPPDWTVLMIESLLMQDTQPLGISVSYIAMHPDQSRDLEFNEPDPLLFLERQLDVKITGSRTTIGATAADEQSAALVGVVLGAPMIFLEDILEDASGQPRALSQFRMRSDRIAFTACASRSA</sequence>
<reference evidence="6 7" key="1">
    <citation type="submission" date="2019-11" db="EMBL/GenBank/DDBJ databases">
        <authorList>
            <person name="Holert J."/>
        </authorList>
    </citation>
    <scope>NUCLEOTIDE SEQUENCE [LARGE SCALE GENOMIC DNA]</scope>
    <source>
        <strain evidence="6">BC8_1</strain>
    </source>
</reference>
<keyword evidence="2" id="KW-0238">DNA-binding</keyword>
<feature type="domain" description="HTH gntR-type" evidence="4">
    <location>
        <begin position="32"/>
        <end position="88"/>
    </location>
</feature>
<dbReference type="Gene3D" id="1.10.10.10">
    <property type="entry name" value="Winged helix-like DNA-binding domain superfamily/Winged helix DNA-binding domain"/>
    <property type="match status" value="1"/>
</dbReference>
<evidence type="ECO:0000256" key="3">
    <source>
        <dbReference type="ARBA" id="ARBA00023163"/>
    </source>
</evidence>